<dbReference type="AlphaFoldDB" id="A0A1F6T0R9"/>
<dbReference type="EMBL" id="MFSR01000070">
    <property type="protein sequence ID" value="OGI38549.1"/>
    <property type="molecule type" value="Genomic_DNA"/>
</dbReference>
<reference evidence="2 3" key="1">
    <citation type="journal article" date="2016" name="Nat. Commun.">
        <title>Thousands of microbial genomes shed light on interconnected biogeochemical processes in an aquifer system.</title>
        <authorList>
            <person name="Anantharaman K."/>
            <person name="Brown C.T."/>
            <person name="Hug L.A."/>
            <person name="Sharon I."/>
            <person name="Castelle C.J."/>
            <person name="Probst A.J."/>
            <person name="Thomas B.C."/>
            <person name="Singh A."/>
            <person name="Wilkins M.J."/>
            <person name="Karaoz U."/>
            <person name="Brodie E.L."/>
            <person name="Williams K.H."/>
            <person name="Hubbard S.S."/>
            <person name="Banfield J.F."/>
        </authorList>
    </citation>
    <scope>NUCLEOTIDE SEQUENCE [LARGE SCALE GENOMIC DNA]</scope>
</reference>
<dbReference type="InterPro" id="IPR051404">
    <property type="entry name" value="TA_system_antitoxin"/>
</dbReference>
<protein>
    <recommendedName>
        <fullName evidence="1">HicB-like antitoxin of toxin-antitoxin system domain-containing protein</fullName>
    </recommendedName>
</protein>
<dbReference type="PANTHER" id="PTHR34504:SF2">
    <property type="entry name" value="UPF0150 PROTEIN SSL0259"/>
    <property type="match status" value="1"/>
</dbReference>
<feature type="domain" description="HicB-like antitoxin of toxin-antitoxin system" evidence="1">
    <location>
        <begin position="3"/>
        <end position="61"/>
    </location>
</feature>
<comment type="caution">
    <text evidence="2">The sequence shown here is derived from an EMBL/GenBank/DDBJ whole genome shotgun (WGS) entry which is preliminary data.</text>
</comment>
<proteinExistence type="predicted"/>
<dbReference type="Proteomes" id="UP000179334">
    <property type="component" value="Unassembled WGS sequence"/>
</dbReference>
<dbReference type="Gene3D" id="3.30.160.250">
    <property type="match status" value="1"/>
</dbReference>
<name>A0A1F6T0R9_9PROT</name>
<dbReference type="PANTHER" id="PTHR34504">
    <property type="entry name" value="ANTITOXIN HICB"/>
    <property type="match status" value="1"/>
</dbReference>
<dbReference type="InterPro" id="IPR035069">
    <property type="entry name" value="TTHA1013/TTHA0281-like"/>
</dbReference>
<accession>A0A1F6T0R9</accession>
<sequence length="70" mass="7670">MRYAVILEKGPEGYGAYVPDLPGCVAVGKTRAEVMKLIQEAIEFHIEGLREEGRHVPKPSSSIEFIDVAA</sequence>
<evidence type="ECO:0000259" key="1">
    <source>
        <dbReference type="Pfam" id="PF15919"/>
    </source>
</evidence>
<dbReference type="SUPFAM" id="SSF143100">
    <property type="entry name" value="TTHA1013/TTHA0281-like"/>
    <property type="match status" value="1"/>
</dbReference>
<gene>
    <name evidence="2" type="ORF">A2V91_05905</name>
</gene>
<organism evidence="2 3">
    <name type="scientific">Candidatus Muproteobacteria bacterium RBG_16_64_10</name>
    <dbReference type="NCBI Taxonomy" id="1817757"/>
    <lineage>
        <taxon>Bacteria</taxon>
        <taxon>Pseudomonadati</taxon>
        <taxon>Pseudomonadota</taxon>
        <taxon>Candidatus Muproteobacteria</taxon>
    </lineage>
</organism>
<dbReference type="Pfam" id="PF15919">
    <property type="entry name" value="HicB_lk_antitox"/>
    <property type="match status" value="1"/>
</dbReference>
<evidence type="ECO:0000313" key="2">
    <source>
        <dbReference type="EMBL" id="OGI38549.1"/>
    </source>
</evidence>
<evidence type="ECO:0000313" key="3">
    <source>
        <dbReference type="Proteomes" id="UP000179334"/>
    </source>
</evidence>
<dbReference type="InterPro" id="IPR031807">
    <property type="entry name" value="HicB-like"/>
</dbReference>